<dbReference type="Pfam" id="PF10006">
    <property type="entry name" value="DUF2249"/>
    <property type="match status" value="1"/>
</dbReference>
<reference evidence="2" key="1">
    <citation type="submission" date="2021-01" db="EMBL/GenBank/DDBJ databases">
        <title>Fulvivirga kasyanovii gen. nov., sp nov., a novel member of the phylum Bacteroidetes isolated from seawater in a mussel farm.</title>
        <authorList>
            <person name="Zhao L.-H."/>
            <person name="Wang Z.-J."/>
        </authorList>
    </citation>
    <scope>NUCLEOTIDE SEQUENCE</scope>
    <source>
        <strain evidence="2">29W222</strain>
    </source>
</reference>
<evidence type="ECO:0000313" key="2">
    <source>
        <dbReference type="EMBL" id="MBL6447731.1"/>
    </source>
</evidence>
<evidence type="ECO:0000313" key="3">
    <source>
        <dbReference type="Proteomes" id="UP000614216"/>
    </source>
</evidence>
<comment type="caution">
    <text evidence="2">The sequence shown here is derived from an EMBL/GenBank/DDBJ whole genome shotgun (WGS) entry which is preliminary data.</text>
</comment>
<dbReference type="Proteomes" id="UP000614216">
    <property type="component" value="Unassembled WGS sequence"/>
</dbReference>
<dbReference type="EMBL" id="JAEUGD010000053">
    <property type="protein sequence ID" value="MBL6447731.1"/>
    <property type="molecule type" value="Genomic_DNA"/>
</dbReference>
<accession>A0A937G3F7</accession>
<dbReference type="InterPro" id="IPR018720">
    <property type="entry name" value="DUF2249"/>
</dbReference>
<evidence type="ECO:0000259" key="1">
    <source>
        <dbReference type="Pfam" id="PF10006"/>
    </source>
</evidence>
<dbReference type="AlphaFoldDB" id="A0A937G3F7"/>
<feature type="domain" description="DUF2249" evidence="1">
    <location>
        <begin position="4"/>
        <end position="65"/>
    </location>
</feature>
<protein>
    <submittedName>
        <fullName evidence="2">DUF2249 domain-containing protein</fullName>
    </submittedName>
</protein>
<name>A0A937G3F7_9BACT</name>
<gene>
    <name evidence="2" type="ORF">JMN32_15540</name>
</gene>
<proteinExistence type="predicted"/>
<sequence>MFFPSKQRSPAIFNHFDEIKPDEIFKRVNDHAHTPLYYQFQTEHRRQFEWNYCMKESETQKVHVAKVKQEKV</sequence>
<dbReference type="RefSeq" id="WP_202857270.1">
    <property type="nucleotide sequence ID" value="NZ_JAEUGD010000053.1"/>
</dbReference>
<organism evidence="2 3">
    <name type="scientific">Fulvivirga marina</name>
    <dbReference type="NCBI Taxonomy" id="2494733"/>
    <lineage>
        <taxon>Bacteria</taxon>
        <taxon>Pseudomonadati</taxon>
        <taxon>Bacteroidota</taxon>
        <taxon>Cytophagia</taxon>
        <taxon>Cytophagales</taxon>
        <taxon>Fulvivirgaceae</taxon>
        <taxon>Fulvivirga</taxon>
    </lineage>
</organism>
<keyword evidence="3" id="KW-1185">Reference proteome</keyword>